<feature type="compositionally biased region" description="Basic residues" evidence="1">
    <location>
        <begin position="71"/>
        <end position="87"/>
    </location>
</feature>
<feature type="compositionally biased region" description="Basic and acidic residues" evidence="1">
    <location>
        <begin position="61"/>
        <end position="70"/>
    </location>
</feature>
<dbReference type="EMBL" id="KN831957">
    <property type="protein sequence ID" value="KIO08590.1"/>
    <property type="molecule type" value="Genomic_DNA"/>
</dbReference>
<accession>A0A0C3P5T6</accession>
<protein>
    <submittedName>
        <fullName evidence="2">Uncharacterized protein</fullName>
    </submittedName>
</protein>
<sequence length="150" mass="17667">MPSRGPNQPGVEHGYFQTRSCLQGIQNQNLRNSLQFTMESNDKLVLNKWHSRYKVLIDSSSKQERQDRNKGRSGVKKQRHATTRSRSQHVDYQIPVPDMFLHLRLHRAPRDLGSRLCGKPWRRCFQRRRTAQASLFQSVDWRDEAALVLR</sequence>
<reference evidence="2 3" key="1">
    <citation type="submission" date="2014-04" db="EMBL/GenBank/DDBJ databases">
        <authorList>
            <consortium name="DOE Joint Genome Institute"/>
            <person name="Kuo A."/>
            <person name="Kohler A."/>
            <person name="Costa M.D."/>
            <person name="Nagy L.G."/>
            <person name="Floudas D."/>
            <person name="Copeland A."/>
            <person name="Barry K.W."/>
            <person name="Cichocki N."/>
            <person name="Veneault-Fourrey C."/>
            <person name="LaButti K."/>
            <person name="Lindquist E.A."/>
            <person name="Lipzen A."/>
            <person name="Lundell T."/>
            <person name="Morin E."/>
            <person name="Murat C."/>
            <person name="Sun H."/>
            <person name="Tunlid A."/>
            <person name="Henrissat B."/>
            <person name="Grigoriev I.V."/>
            <person name="Hibbett D.S."/>
            <person name="Martin F."/>
            <person name="Nordberg H.P."/>
            <person name="Cantor M.N."/>
            <person name="Hua S.X."/>
        </authorList>
    </citation>
    <scope>NUCLEOTIDE SEQUENCE [LARGE SCALE GENOMIC DNA]</scope>
    <source>
        <strain evidence="2 3">Marx 270</strain>
    </source>
</reference>
<evidence type="ECO:0000313" key="3">
    <source>
        <dbReference type="Proteomes" id="UP000054217"/>
    </source>
</evidence>
<evidence type="ECO:0000313" key="2">
    <source>
        <dbReference type="EMBL" id="KIO08590.1"/>
    </source>
</evidence>
<dbReference type="Proteomes" id="UP000054217">
    <property type="component" value="Unassembled WGS sequence"/>
</dbReference>
<evidence type="ECO:0000256" key="1">
    <source>
        <dbReference type="SAM" id="MobiDB-lite"/>
    </source>
</evidence>
<dbReference type="AlphaFoldDB" id="A0A0C3P5T6"/>
<dbReference type="HOGENOM" id="CLU_1741324_0_0_1"/>
<name>A0A0C3P5T6_PISTI</name>
<gene>
    <name evidence="2" type="ORF">M404DRAFT_365741</name>
</gene>
<keyword evidence="3" id="KW-1185">Reference proteome</keyword>
<dbReference type="InParanoid" id="A0A0C3P5T6"/>
<feature type="region of interest" description="Disordered" evidence="1">
    <location>
        <begin position="58"/>
        <end position="88"/>
    </location>
</feature>
<organism evidence="2 3">
    <name type="scientific">Pisolithus tinctorius Marx 270</name>
    <dbReference type="NCBI Taxonomy" id="870435"/>
    <lineage>
        <taxon>Eukaryota</taxon>
        <taxon>Fungi</taxon>
        <taxon>Dikarya</taxon>
        <taxon>Basidiomycota</taxon>
        <taxon>Agaricomycotina</taxon>
        <taxon>Agaricomycetes</taxon>
        <taxon>Agaricomycetidae</taxon>
        <taxon>Boletales</taxon>
        <taxon>Sclerodermatineae</taxon>
        <taxon>Pisolithaceae</taxon>
        <taxon>Pisolithus</taxon>
    </lineage>
</organism>
<proteinExistence type="predicted"/>
<reference evidence="3" key="2">
    <citation type="submission" date="2015-01" db="EMBL/GenBank/DDBJ databases">
        <title>Evolutionary Origins and Diversification of the Mycorrhizal Mutualists.</title>
        <authorList>
            <consortium name="DOE Joint Genome Institute"/>
            <consortium name="Mycorrhizal Genomics Consortium"/>
            <person name="Kohler A."/>
            <person name="Kuo A."/>
            <person name="Nagy L.G."/>
            <person name="Floudas D."/>
            <person name="Copeland A."/>
            <person name="Barry K.W."/>
            <person name="Cichocki N."/>
            <person name="Veneault-Fourrey C."/>
            <person name="LaButti K."/>
            <person name="Lindquist E.A."/>
            <person name="Lipzen A."/>
            <person name="Lundell T."/>
            <person name="Morin E."/>
            <person name="Murat C."/>
            <person name="Riley R."/>
            <person name="Ohm R."/>
            <person name="Sun H."/>
            <person name="Tunlid A."/>
            <person name="Henrissat B."/>
            <person name="Grigoriev I.V."/>
            <person name="Hibbett D.S."/>
            <person name="Martin F."/>
        </authorList>
    </citation>
    <scope>NUCLEOTIDE SEQUENCE [LARGE SCALE GENOMIC DNA]</scope>
    <source>
        <strain evidence="3">Marx 270</strain>
    </source>
</reference>